<dbReference type="EMBL" id="BAAALS010000003">
    <property type="protein sequence ID" value="GAA1740288.1"/>
    <property type="molecule type" value="Genomic_DNA"/>
</dbReference>
<name>A0ABP4VZN0_9ACTN</name>
<organism evidence="1 2">
    <name type="scientific">Luedemannella helvata</name>
    <dbReference type="NCBI Taxonomy" id="349315"/>
    <lineage>
        <taxon>Bacteria</taxon>
        <taxon>Bacillati</taxon>
        <taxon>Actinomycetota</taxon>
        <taxon>Actinomycetes</taxon>
        <taxon>Micromonosporales</taxon>
        <taxon>Micromonosporaceae</taxon>
        <taxon>Luedemannella</taxon>
    </lineage>
</organism>
<sequence>MVNMGKRLLPKTGVVVDERPDAVSVLGKGGTVTLVPPAQLDAFPQVIVPSPPVFGAAGRLWAVSLARQSGAVKGGWAVDTVDAAAMTWASSSLGARRAAALDLIALGLGTRAAELQLSASELTWYRSWHAAAAGDLHTLVSCLESLPPDGYAARVLLLARLAAPLQADPALAQRACVLLRPFVATSTDAEALHAALRNAPAANTIELTQSFAGLVERAGAMAAGTLTAVPSAISGSQRLPALPPIPVPALRSLDAYLAGMAGMSLNAAVPFLAALPAELLDELIDRGALTRLPAGGGPLPASLTAYVRARTEPGSASVEELQAIGFTAERARRAFLAGDDATLRELPADDPDARHYRALREFVRTGHITDPDALRPDARAVLQLVERLREEPGEIPDEIAADASCWPLLRDPALRGDLVIGAEQRAKYPELGAWIDLCQLQRLVFEARWGEVIAAGRRLVHTTRLERVSDEAQNMVAYAEWQQGSAGEALRVLNEALSGQFTNGLVVNAALVAAEQGCLPALPYLTQAMRLATDPRVRQGAVSRAVSLWLADDTVPDYPEPLALLVREALAQPQADDDFYATILNVLAAHDHDWLAKGTLRPHEATQQDALRYFITKARMITDGYDDQIEDVARVLANLWKATPHPPWLERERTWIAGLLMEVVHTEFGKAAGVAGTIDVLIDGGVLTLKEELVLGIQAGAHVCFRISDDGNEIAEHAEQQLIFERARRFRARQGELTDAERTYVAGETARCVCMAMLAFAISAERAWQAFAEQWDQLVQRERWDHQNRYAIVQLERRALDEFERYIVRCRAYLNALRDFTLDEPLVEQRDLVAARANEWATETARLRSML</sequence>
<evidence type="ECO:0000313" key="2">
    <source>
        <dbReference type="Proteomes" id="UP001500655"/>
    </source>
</evidence>
<accession>A0ABP4VZN0</accession>
<comment type="caution">
    <text evidence="1">The sequence shown here is derived from an EMBL/GenBank/DDBJ whole genome shotgun (WGS) entry which is preliminary data.</text>
</comment>
<keyword evidence="2" id="KW-1185">Reference proteome</keyword>
<proteinExistence type="predicted"/>
<evidence type="ECO:0000313" key="1">
    <source>
        <dbReference type="EMBL" id="GAA1740288.1"/>
    </source>
</evidence>
<dbReference type="Proteomes" id="UP001500655">
    <property type="component" value="Unassembled WGS sequence"/>
</dbReference>
<reference evidence="2" key="1">
    <citation type="journal article" date="2019" name="Int. J. Syst. Evol. Microbiol.">
        <title>The Global Catalogue of Microorganisms (GCM) 10K type strain sequencing project: providing services to taxonomists for standard genome sequencing and annotation.</title>
        <authorList>
            <consortium name="The Broad Institute Genomics Platform"/>
            <consortium name="The Broad Institute Genome Sequencing Center for Infectious Disease"/>
            <person name="Wu L."/>
            <person name="Ma J."/>
        </authorList>
    </citation>
    <scope>NUCLEOTIDE SEQUENCE [LARGE SCALE GENOMIC DNA]</scope>
    <source>
        <strain evidence="2">JCM 13249</strain>
    </source>
</reference>
<protein>
    <submittedName>
        <fullName evidence="1">Uncharacterized protein</fullName>
    </submittedName>
</protein>
<gene>
    <name evidence="1" type="ORF">GCM10009681_08990</name>
</gene>